<gene>
    <name evidence="1" type="ORF">K431DRAFT_234090</name>
</gene>
<feature type="non-terminal residue" evidence="1">
    <location>
        <position position="1"/>
    </location>
</feature>
<dbReference type="AlphaFoldDB" id="A0A9P4ULI4"/>
<name>A0A9P4ULI4_9PEZI</name>
<evidence type="ECO:0000313" key="1">
    <source>
        <dbReference type="EMBL" id="KAF2716985.1"/>
    </source>
</evidence>
<dbReference type="OrthoDB" id="4937900at2759"/>
<comment type="caution">
    <text evidence="1">The sequence shown here is derived from an EMBL/GenBank/DDBJ whole genome shotgun (WGS) entry which is preliminary data.</text>
</comment>
<proteinExistence type="predicted"/>
<dbReference type="Proteomes" id="UP000799441">
    <property type="component" value="Unassembled WGS sequence"/>
</dbReference>
<evidence type="ECO:0000313" key="2">
    <source>
        <dbReference type="Proteomes" id="UP000799441"/>
    </source>
</evidence>
<organism evidence="1 2">
    <name type="scientific">Polychaeton citri CBS 116435</name>
    <dbReference type="NCBI Taxonomy" id="1314669"/>
    <lineage>
        <taxon>Eukaryota</taxon>
        <taxon>Fungi</taxon>
        <taxon>Dikarya</taxon>
        <taxon>Ascomycota</taxon>
        <taxon>Pezizomycotina</taxon>
        <taxon>Dothideomycetes</taxon>
        <taxon>Dothideomycetidae</taxon>
        <taxon>Capnodiales</taxon>
        <taxon>Capnodiaceae</taxon>
        <taxon>Polychaeton</taxon>
    </lineage>
</organism>
<reference evidence="1" key="1">
    <citation type="journal article" date="2020" name="Stud. Mycol.">
        <title>101 Dothideomycetes genomes: a test case for predicting lifestyles and emergence of pathogens.</title>
        <authorList>
            <person name="Haridas S."/>
            <person name="Albert R."/>
            <person name="Binder M."/>
            <person name="Bloem J."/>
            <person name="Labutti K."/>
            <person name="Salamov A."/>
            <person name="Andreopoulos B."/>
            <person name="Baker S."/>
            <person name="Barry K."/>
            <person name="Bills G."/>
            <person name="Bluhm B."/>
            <person name="Cannon C."/>
            <person name="Castanera R."/>
            <person name="Culley D."/>
            <person name="Daum C."/>
            <person name="Ezra D."/>
            <person name="Gonzalez J."/>
            <person name="Henrissat B."/>
            <person name="Kuo A."/>
            <person name="Liang C."/>
            <person name="Lipzen A."/>
            <person name="Lutzoni F."/>
            <person name="Magnuson J."/>
            <person name="Mondo S."/>
            <person name="Nolan M."/>
            <person name="Ohm R."/>
            <person name="Pangilinan J."/>
            <person name="Park H.-J."/>
            <person name="Ramirez L."/>
            <person name="Alfaro M."/>
            <person name="Sun H."/>
            <person name="Tritt A."/>
            <person name="Yoshinaga Y."/>
            <person name="Zwiers L.-H."/>
            <person name="Turgeon B."/>
            <person name="Goodwin S."/>
            <person name="Spatafora J."/>
            <person name="Crous P."/>
            <person name="Grigoriev I."/>
        </authorList>
    </citation>
    <scope>NUCLEOTIDE SEQUENCE</scope>
    <source>
        <strain evidence="1">CBS 116435</strain>
    </source>
</reference>
<keyword evidence="2" id="KW-1185">Reference proteome</keyword>
<dbReference type="EMBL" id="MU003855">
    <property type="protein sequence ID" value="KAF2716985.1"/>
    <property type="molecule type" value="Genomic_DNA"/>
</dbReference>
<protein>
    <submittedName>
        <fullName evidence="1">Uncharacterized protein</fullName>
    </submittedName>
</protein>
<sequence>RIIMAWPNQLNPQFPDLLECREPIALLVLAHYAILLSTRRKLWWLRKWPFEILQ</sequence>
<accession>A0A9P4ULI4</accession>